<evidence type="ECO:0000256" key="1">
    <source>
        <dbReference type="SAM" id="MobiDB-lite"/>
    </source>
</evidence>
<protein>
    <submittedName>
        <fullName evidence="2">Uncharacterized protein</fullName>
    </submittedName>
</protein>
<organism evidence="2 3">
    <name type="scientific">Methanoculleus chikugoensis</name>
    <dbReference type="NCBI Taxonomy" id="118126"/>
    <lineage>
        <taxon>Archaea</taxon>
        <taxon>Methanobacteriati</taxon>
        <taxon>Methanobacteriota</taxon>
        <taxon>Stenosarchaea group</taxon>
        <taxon>Methanomicrobia</taxon>
        <taxon>Methanomicrobiales</taxon>
        <taxon>Methanomicrobiaceae</taxon>
        <taxon>Methanoculleus</taxon>
    </lineage>
</organism>
<reference evidence="2 3" key="1">
    <citation type="submission" date="2016-08" db="EMBL/GenBank/DDBJ databases">
        <authorList>
            <person name="Seilhamer J.J."/>
        </authorList>
    </citation>
    <scope>NUCLEOTIDE SEQUENCE [LARGE SCALE GENOMIC DNA]</scope>
    <source>
        <strain evidence="2">L21-II-0</strain>
    </source>
</reference>
<dbReference type="RefSeq" id="WP_074370133.1">
    <property type="nucleotide sequence ID" value="NZ_FMID01000044.1"/>
</dbReference>
<gene>
    <name evidence="2" type="ORF">L21_1810</name>
</gene>
<name>A0A1M4MLY5_9EURY</name>
<dbReference type="OrthoDB" id="107410at2157"/>
<feature type="region of interest" description="Disordered" evidence="1">
    <location>
        <begin position="30"/>
        <end position="57"/>
    </location>
</feature>
<accession>A0A1M4MLY5</accession>
<dbReference type="AlphaFoldDB" id="A0A1M4MLY5"/>
<dbReference type="PROSITE" id="PS51257">
    <property type="entry name" value="PROKAR_LIPOPROTEIN"/>
    <property type="match status" value="1"/>
</dbReference>
<dbReference type="EMBL" id="FMID01000044">
    <property type="protein sequence ID" value="SCL75893.1"/>
    <property type="molecule type" value="Genomic_DNA"/>
</dbReference>
<dbReference type="Proteomes" id="UP000184671">
    <property type="component" value="Unassembled WGS sequence"/>
</dbReference>
<proteinExistence type="predicted"/>
<evidence type="ECO:0000313" key="2">
    <source>
        <dbReference type="EMBL" id="SCL75893.1"/>
    </source>
</evidence>
<evidence type="ECO:0000313" key="3">
    <source>
        <dbReference type="Proteomes" id="UP000184671"/>
    </source>
</evidence>
<sequence>MRNISPAMVLGLFALLALCLMTAGCTGTSDSDTTGDASSGTGPAATTSVTASGTSAPGGVPGSVTAVSYTALIAFLPNAPAGWTAEEPVGASWTVEDSQWTWASREYGKDNAWATILIQDSAYYDVGYWQSWDSMVSFESTEGYYKQGKAGGYPSWEYFTKPDSYGTWIGVNDRFMVYVSVEGGSKSDLDAFVNAVNYGGLANLK</sequence>